<dbReference type="Proteomes" id="UP000198711">
    <property type="component" value="Unassembled WGS sequence"/>
</dbReference>
<comment type="subcellular location">
    <subcellularLocation>
        <location evidence="1 8">Cytoplasm</location>
    </subcellularLocation>
</comment>
<accession>A0A8X8IC44</accession>
<dbReference type="PANTHER" id="PTHR43033">
    <property type="entry name" value="TRNA(ILE)-LYSIDINE SYNTHASE-RELATED"/>
    <property type="match status" value="1"/>
</dbReference>
<evidence type="ECO:0000313" key="10">
    <source>
        <dbReference type="EMBL" id="SDW03164.1"/>
    </source>
</evidence>
<dbReference type="Gene3D" id="3.40.50.620">
    <property type="entry name" value="HUPs"/>
    <property type="match status" value="1"/>
</dbReference>
<dbReference type="GO" id="GO:0005737">
    <property type="term" value="C:cytoplasm"/>
    <property type="evidence" value="ECO:0007669"/>
    <property type="project" value="UniProtKB-SubCell"/>
</dbReference>
<dbReference type="GO" id="GO:0032267">
    <property type="term" value="F:tRNA(Ile)-lysidine synthase activity"/>
    <property type="evidence" value="ECO:0007669"/>
    <property type="project" value="UniProtKB-EC"/>
</dbReference>
<dbReference type="Pfam" id="PF11734">
    <property type="entry name" value="TilS_C"/>
    <property type="match status" value="1"/>
</dbReference>
<comment type="similarity">
    <text evidence="8">Belongs to the tRNA(Ile)-lysidine synthase family.</text>
</comment>
<evidence type="ECO:0000256" key="8">
    <source>
        <dbReference type="HAMAP-Rule" id="MF_01161"/>
    </source>
</evidence>
<comment type="caution">
    <text evidence="10">The sequence shown here is derived from an EMBL/GenBank/DDBJ whole genome shotgun (WGS) entry which is preliminary data.</text>
</comment>
<dbReference type="GO" id="GO:0005524">
    <property type="term" value="F:ATP binding"/>
    <property type="evidence" value="ECO:0007669"/>
    <property type="project" value="UniProtKB-UniRule"/>
</dbReference>
<dbReference type="SMART" id="SM00977">
    <property type="entry name" value="TilS_C"/>
    <property type="match status" value="1"/>
</dbReference>
<dbReference type="InterPro" id="IPR012094">
    <property type="entry name" value="tRNA_Ile_lys_synt"/>
</dbReference>
<dbReference type="InterPro" id="IPR011063">
    <property type="entry name" value="TilS/TtcA_N"/>
</dbReference>
<evidence type="ECO:0000259" key="9">
    <source>
        <dbReference type="SMART" id="SM00977"/>
    </source>
</evidence>
<evidence type="ECO:0000256" key="6">
    <source>
        <dbReference type="ARBA" id="ARBA00022840"/>
    </source>
</evidence>
<dbReference type="InterPro" id="IPR012795">
    <property type="entry name" value="tRNA_Ile_lys_synt_N"/>
</dbReference>
<dbReference type="NCBIfam" id="TIGR02433">
    <property type="entry name" value="lysidine_TilS_C"/>
    <property type="match status" value="1"/>
</dbReference>
<feature type="binding site" evidence="8">
    <location>
        <begin position="28"/>
        <end position="33"/>
    </location>
    <ligand>
        <name>ATP</name>
        <dbReference type="ChEBI" id="CHEBI:30616"/>
    </ligand>
</feature>
<protein>
    <recommendedName>
        <fullName evidence="8">tRNA(Ile)-lysidine synthase</fullName>
        <ecNumber evidence="8">6.3.4.19</ecNumber>
    </recommendedName>
    <alternativeName>
        <fullName evidence="8">tRNA(Ile)-2-lysyl-cytidine synthase</fullName>
    </alternativeName>
    <alternativeName>
        <fullName evidence="8">tRNA(Ile)-lysidine synthetase</fullName>
    </alternativeName>
</protein>
<sequence>MLEAFTYHWKENFSQLTANNAQLLLAVSGGVDSVVLTHLIVQSGFDFRIAHCNFQLRGEESERDEQFVLALGKRYGKEVLIKRFDTEVFAAAHKMAIQEAARELRYAWFNTIREDSWLVTAHHADDNIETMLMHLFRGTGIKGLAGIQPMQAERALIRPLLPFRKQELVEYAKTMQLDFVEDSSNSSDKYTRNFFRNQLIPTIKEIFPRVEENILHTIDHLNEALEVYNQSVGVQLKKLKLIKGHEVHVPVLKWKQATPLHTLTWELLKPYGFTSAQTEEAIKLLDASNGSYLQSPTHRLIRNRKWMIIAENANEQAAHIIIEETDSEVRFADKTLKIQSSKIKSQNSVISATASEAFLDATKIRFPLLLRKWKQGDYFYPLGMQKKKKLSRFFIDLKLSAIDKEKVWVLEMDKKIIWIIGYRIDDRFKITDNTTNALQFVVL</sequence>
<keyword evidence="3 8" id="KW-0436">Ligase</keyword>
<dbReference type="PANTHER" id="PTHR43033:SF1">
    <property type="entry name" value="TRNA(ILE)-LYSIDINE SYNTHASE-RELATED"/>
    <property type="match status" value="1"/>
</dbReference>
<comment type="catalytic activity">
    <reaction evidence="7 8">
        <text>cytidine(34) in tRNA(Ile2) + L-lysine + ATP = lysidine(34) in tRNA(Ile2) + AMP + diphosphate + H(+)</text>
        <dbReference type="Rhea" id="RHEA:43744"/>
        <dbReference type="Rhea" id="RHEA-COMP:10625"/>
        <dbReference type="Rhea" id="RHEA-COMP:10670"/>
        <dbReference type="ChEBI" id="CHEBI:15378"/>
        <dbReference type="ChEBI" id="CHEBI:30616"/>
        <dbReference type="ChEBI" id="CHEBI:32551"/>
        <dbReference type="ChEBI" id="CHEBI:33019"/>
        <dbReference type="ChEBI" id="CHEBI:82748"/>
        <dbReference type="ChEBI" id="CHEBI:83665"/>
        <dbReference type="ChEBI" id="CHEBI:456215"/>
        <dbReference type="EC" id="6.3.4.19"/>
    </reaction>
</comment>
<dbReference type="SUPFAM" id="SSF56037">
    <property type="entry name" value="PheT/TilS domain"/>
    <property type="match status" value="1"/>
</dbReference>
<reference evidence="10 11" key="1">
    <citation type="submission" date="2016-10" db="EMBL/GenBank/DDBJ databases">
        <authorList>
            <person name="Varghese N."/>
            <person name="Submissions S."/>
        </authorList>
    </citation>
    <scope>NUCLEOTIDE SEQUENCE [LARGE SCALE GENOMIC DNA]</scope>
    <source>
        <strain evidence="10 11">DSM 25353</strain>
    </source>
</reference>
<keyword evidence="4 8" id="KW-0819">tRNA processing</keyword>
<comment type="domain">
    <text evidence="8">The N-terminal region contains the highly conserved SGGXDS motif, predicted to be a P-loop motif involved in ATP binding.</text>
</comment>
<dbReference type="GO" id="GO:0006400">
    <property type="term" value="P:tRNA modification"/>
    <property type="evidence" value="ECO:0007669"/>
    <property type="project" value="UniProtKB-UniRule"/>
</dbReference>
<dbReference type="EMBL" id="FNNO01000001">
    <property type="protein sequence ID" value="SDW03164.1"/>
    <property type="molecule type" value="Genomic_DNA"/>
</dbReference>
<comment type="function">
    <text evidence="8">Ligates lysine onto the cytidine present at position 34 of the AUA codon-specific tRNA(Ile) that contains the anticodon CAU, in an ATP-dependent manner. Cytidine is converted to lysidine, thus changing the amino acid specificity of the tRNA from methionine to isoleucine.</text>
</comment>
<dbReference type="Pfam" id="PF01171">
    <property type="entry name" value="ATP_bind_3"/>
    <property type="match status" value="1"/>
</dbReference>
<evidence type="ECO:0000313" key="11">
    <source>
        <dbReference type="Proteomes" id="UP000198711"/>
    </source>
</evidence>
<name>A0A8X8IC44_9BACT</name>
<dbReference type="HAMAP" id="MF_01161">
    <property type="entry name" value="tRNA_Ile_lys_synt"/>
    <property type="match status" value="1"/>
</dbReference>
<proteinExistence type="inferred from homology"/>
<dbReference type="RefSeq" id="WP_092721263.1">
    <property type="nucleotide sequence ID" value="NZ_FNNO01000001.1"/>
</dbReference>
<feature type="domain" description="Lysidine-tRNA(Ile) synthetase C-terminal" evidence="9">
    <location>
        <begin position="368"/>
        <end position="440"/>
    </location>
</feature>
<evidence type="ECO:0000256" key="4">
    <source>
        <dbReference type="ARBA" id="ARBA00022694"/>
    </source>
</evidence>
<dbReference type="AlphaFoldDB" id="A0A8X8IC44"/>
<evidence type="ECO:0000256" key="5">
    <source>
        <dbReference type="ARBA" id="ARBA00022741"/>
    </source>
</evidence>
<organism evidence="10 11">
    <name type="scientific">Hydrobacter penzbergensis</name>
    <dbReference type="NCBI Taxonomy" id="1235997"/>
    <lineage>
        <taxon>Bacteria</taxon>
        <taxon>Pseudomonadati</taxon>
        <taxon>Bacteroidota</taxon>
        <taxon>Chitinophagia</taxon>
        <taxon>Chitinophagales</taxon>
        <taxon>Chitinophagaceae</taxon>
        <taxon>Hydrobacter</taxon>
    </lineage>
</organism>
<dbReference type="InterPro" id="IPR014729">
    <property type="entry name" value="Rossmann-like_a/b/a_fold"/>
</dbReference>
<dbReference type="SUPFAM" id="SSF52402">
    <property type="entry name" value="Adenine nucleotide alpha hydrolases-like"/>
    <property type="match status" value="1"/>
</dbReference>
<keyword evidence="11" id="KW-1185">Reference proteome</keyword>
<dbReference type="EC" id="6.3.4.19" evidence="8"/>
<evidence type="ECO:0000256" key="7">
    <source>
        <dbReference type="ARBA" id="ARBA00048539"/>
    </source>
</evidence>
<dbReference type="InterPro" id="IPR012796">
    <property type="entry name" value="Lysidine-tRNA-synth_C"/>
</dbReference>
<evidence type="ECO:0000256" key="3">
    <source>
        <dbReference type="ARBA" id="ARBA00022598"/>
    </source>
</evidence>
<dbReference type="CDD" id="cd01992">
    <property type="entry name" value="TilS_N"/>
    <property type="match status" value="1"/>
</dbReference>
<dbReference type="NCBIfam" id="TIGR02432">
    <property type="entry name" value="lysidine_TilS_N"/>
    <property type="match status" value="1"/>
</dbReference>
<keyword evidence="6 8" id="KW-0067">ATP-binding</keyword>
<keyword evidence="5 8" id="KW-0547">Nucleotide-binding</keyword>
<keyword evidence="2 8" id="KW-0963">Cytoplasm</keyword>
<gene>
    <name evidence="8" type="primary">tilS</name>
    <name evidence="10" type="ORF">SAMN05444410_10165</name>
</gene>
<evidence type="ECO:0000256" key="1">
    <source>
        <dbReference type="ARBA" id="ARBA00004496"/>
    </source>
</evidence>
<evidence type="ECO:0000256" key="2">
    <source>
        <dbReference type="ARBA" id="ARBA00022490"/>
    </source>
</evidence>